<protein>
    <recommendedName>
        <fullName evidence="4">Secreted protein</fullName>
    </recommendedName>
</protein>
<sequence length="97" mass="10871">MLHVVLNVGGHSCLLLRAAVAAHAHHDYVDRRHTLLEEGAIQDMPPTLYGRFSFQSSLARCFTRRSSYLHAENARHSSITSGTPADPSCPRYLYAHR</sequence>
<feature type="signal peptide" evidence="1">
    <location>
        <begin position="1"/>
        <end position="21"/>
    </location>
</feature>
<gene>
    <name evidence="2" type="ORF">B0H16DRAFT_466734</name>
</gene>
<feature type="chain" id="PRO_5042070096" description="Secreted protein" evidence="1">
    <location>
        <begin position="22"/>
        <end position="97"/>
    </location>
</feature>
<evidence type="ECO:0000313" key="2">
    <source>
        <dbReference type="EMBL" id="KAJ7782766.1"/>
    </source>
</evidence>
<reference evidence="2" key="1">
    <citation type="submission" date="2023-03" db="EMBL/GenBank/DDBJ databases">
        <title>Massive genome expansion in bonnet fungi (Mycena s.s.) driven by repeated elements and novel gene families across ecological guilds.</title>
        <authorList>
            <consortium name="Lawrence Berkeley National Laboratory"/>
            <person name="Harder C.B."/>
            <person name="Miyauchi S."/>
            <person name="Viragh M."/>
            <person name="Kuo A."/>
            <person name="Thoen E."/>
            <person name="Andreopoulos B."/>
            <person name="Lu D."/>
            <person name="Skrede I."/>
            <person name="Drula E."/>
            <person name="Henrissat B."/>
            <person name="Morin E."/>
            <person name="Kohler A."/>
            <person name="Barry K."/>
            <person name="LaButti K."/>
            <person name="Morin E."/>
            <person name="Salamov A."/>
            <person name="Lipzen A."/>
            <person name="Mereny Z."/>
            <person name="Hegedus B."/>
            <person name="Baldrian P."/>
            <person name="Stursova M."/>
            <person name="Weitz H."/>
            <person name="Taylor A."/>
            <person name="Grigoriev I.V."/>
            <person name="Nagy L.G."/>
            <person name="Martin F."/>
            <person name="Kauserud H."/>
        </authorList>
    </citation>
    <scope>NUCLEOTIDE SEQUENCE</scope>
    <source>
        <strain evidence="2">CBHHK182m</strain>
    </source>
</reference>
<keyword evidence="1" id="KW-0732">Signal</keyword>
<accession>A0AAD7KCG7</accession>
<evidence type="ECO:0000313" key="3">
    <source>
        <dbReference type="Proteomes" id="UP001215598"/>
    </source>
</evidence>
<dbReference type="Proteomes" id="UP001215598">
    <property type="component" value="Unassembled WGS sequence"/>
</dbReference>
<organism evidence="2 3">
    <name type="scientific">Mycena metata</name>
    <dbReference type="NCBI Taxonomy" id="1033252"/>
    <lineage>
        <taxon>Eukaryota</taxon>
        <taxon>Fungi</taxon>
        <taxon>Dikarya</taxon>
        <taxon>Basidiomycota</taxon>
        <taxon>Agaricomycotina</taxon>
        <taxon>Agaricomycetes</taxon>
        <taxon>Agaricomycetidae</taxon>
        <taxon>Agaricales</taxon>
        <taxon>Marasmiineae</taxon>
        <taxon>Mycenaceae</taxon>
        <taxon>Mycena</taxon>
    </lineage>
</organism>
<proteinExistence type="predicted"/>
<comment type="caution">
    <text evidence="2">The sequence shown here is derived from an EMBL/GenBank/DDBJ whole genome shotgun (WGS) entry which is preliminary data.</text>
</comment>
<evidence type="ECO:0008006" key="4">
    <source>
        <dbReference type="Google" id="ProtNLM"/>
    </source>
</evidence>
<dbReference type="EMBL" id="JARKIB010000003">
    <property type="protein sequence ID" value="KAJ7782766.1"/>
    <property type="molecule type" value="Genomic_DNA"/>
</dbReference>
<name>A0AAD7KCG7_9AGAR</name>
<evidence type="ECO:0000256" key="1">
    <source>
        <dbReference type="SAM" id="SignalP"/>
    </source>
</evidence>
<dbReference type="AlphaFoldDB" id="A0AAD7KCG7"/>
<keyword evidence="3" id="KW-1185">Reference proteome</keyword>